<dbReference type="Proteomes" id="UP000535890">
    <property type="component" value="Unassembled WGS sequence"/>
</dbReference>
<reference evidence="1 2" key="1">
    <citation type="submission" date="2020-07" db="EMBL/GenBank/DDBJ databases">
        <title>Sequencing the genomes of 1000 actinobacteria strains.</title>
        <authorList>
            <person name="Klenk H.-P."/>
        </authorList>
    </citation>
    <scope>NUCLEOTIDE SEQUENCE [LARGE SCALE GENOMIC DNA]</scope>
    <source>
        <strain evidence="1 2">DSM 45772</strain>
    </source>
</reference>
<dbReference type="Pfam" id="PF00702">
    <property type="entry name" value="Hydrolase"/>
    <property type="match status" value="1"/>
</dbReference>
<proteinExistence type="predicted"/>
<dbReference type="InterPro" id="IPR050155">
    <property type="entry name" value="HAD-like_hydrolase_sf"/>
</dbReference>
<dbReference type="GO" id="GO:0006281">
    <property type="term" value="P:DNA repair"/>
    <property type="evidence" value="ECO:0007669"/>
    <property type="project" value="TreeGrafter"/>
</dbReference>
<dbReference type="AlphaFoldDB" id="A0A7Y9E0M3"/>
<dbReference type="EMBL" id="JACCBN010000001">
    <property type="protein sequence ID" value="NYD38954.1"/>
    <property type="molecule type" value="Genomic_DNA"/>
</dbReference>
<dbReference type="SUPFAM" id="SSF56784">
    <property type="entry name" value="HAD-like"/>
    <property type="match status" value="1"/>
</dbReference>
<dbReference type="RefSeq" id="WP_179796331.1">
    <property type="nucleotide sequence ID" value="NZ_BAABHP010000019.1"/>
</dbReference>
<evidence type="ECO:0000313" key="1">
    <source>
        <dbReference type="EMBL" id="NYD38954.1"/>
    </source>
</evidence>
<accession>A0A7Y9E0M3</accession>
<evidence type="ECO:0000313" key="2">
    <source>
        <dbReference type="Proteomes" id="UP000535890"/>
    </source>
</evidence>
<dbReference type="PANTHER" id="PTHR43434">
    <property type="entry name" value="PHOSPHOGLYCOLATE PHOSPHATASE"/>
    <property type="match status" value="1"/>
</dbReference>
<dbReference type="PANTHER" id="PTHR43434:SF1">
    <property type="entry name" value="PHOSPHOGLYCOLATE PHOSPHATASE"/>
    <property type="match status" value="1"/>
</dbReference>
<dbReference type="InterPro" id="IPR036412">
    <property type="entry name" value="HAD-like_sf"/>
</dbReference>
<protein>
    <submittedName>
        <fullName evidence="1">Phosphoglycolate phosphatase-like HAD superfamily hydrolase</fullName>
    </submittedName>
</protein>
<comment type="caution">
    <text evidence="1">The sequence shown here is derived from an EMBL/GenBank/DDBJ whole genome shotgun (WGS) entry which is preliminary data.</text>
</comment>
<organism evidence="1 2">
    <name type="scientific">Actinomycetospora corticicola</name>
    <dbReference type="NCBI Taxonomy" id="663602"/>
    <lineage>
        <taxon>Bacteria</taxon>
        <taxon>Bacillati</taxon>
        <taxon>Actinomycetota</taxon>
        <taxon>Actinomycetes</taxon>
        <taxon>Pseudonocardiales</taxon>
        <taxon>Pseudonocardiaceae</taxon>
        <taxon>Actinomycetospora</taxon>
    </lineage>
</organism>
<dbReference type="InterPro" id="IPR023214">
    <property type="entry name" value="HAD_sf"/>
</dbReference>
<dbReference type="GO" id="GO:0005829">
    <property type="term" value="C:cytosol"/>
    <property type="evidence" value="ECO:0007669"/>
    <property type="project" value="TreeGrafter"/>
</dbReference>
<gene>
    <name evidence="1" type="ORF">BJ983_005056</name>
</gene>
<dbReference type="GO" id="GO:0008967">
    <property type="term" value="F:phosphoglycolate phosphatase activity"/>
    <property type="evidence" value="ECO:0007669"/>
    <property type="project" value="TreeGrafter"/>
</dbReference>
<name>A0A7Y9E0M3_9PSEU</name>
<keyword evidence="2" id="KW-1185">Reference proteome</keyword>
<keyword evidence="1" id="KW-0378">Hydrolase</keyword>
<sequence>MVGCPFSCVVWDLDGTLLERGGLTPVDGVETLLAAWSADGVEMAVATSAPTGLARRVVDELGWSSWFGHVAGTGPGVVGKDEVLVEALLGLGRVLPDGAVGAAMVGDAPTDVAAARRHGLTAVGVTWSGTPADVLGGADLIWSHPPS</sequence>
<dbReference type="Gene3D" id="3.40.50.1000">
    <property type="entry name" value="HAD superfamily/HAD-like"/>
    <property type="match status" value="1"/>
</dbReference>